<dbReference type="EMBL" id="JARBDR010000510">
    <property type="protein sequence ID" value="KAJ8311288.1"/>
    <property type="molecule type" value="Genomic_DNA"/>
</dbReference>
<evidence type="ECO:0000256" key="1">
    <source>
        <dbReference type="ARBA" id="ARBA00023157"/>
    </source>
</evidence>
<keyword evidence="1" id="KW-1015">Disulfide bond</keyword>
<gene>
    <name evidence="3" type="ORF">KUTeg_011160</name>
</gene>
<evidence type="ECO:0000259" key="2">
    <source>
        <dbReference type="PROSITE" id="PS51406"/>
    </source>
</evidence>
<dbReference type="InterPro" id="IPR036056">
    <property type="entry name" value="Fibrinogen-like_C"/>
</dbReference>
<organism evidence="3 4">
    <name type="scientific">Tegillarca granosa</name>
    <name type="common">Malaysian cockle</name>
    <name type="synonym">Anadara granosa</name>
    <dbReference type="NCBI Taxonomy" id="220873"/>
    <lineage>
        <taxon>Eukaryota</taxon>
        <taxon>Metazoa</taxon>
        <taxon>Spiralia</taxon>
        <taxon>Lophotrochozoa</taxon>
        <taxon>Mollusca</taxon>
        <taxon>Bivalvia</taxon>
        <taxon>Autobranchia</taxon>
        <taxon>Pteriomorphia</taxon>
        <taxon>Arcoida</taxon>
        <taxon>Arcoidea</taxon>
        <taxon>Arcidae</taxon>
        <taxon>Tegillarca</taxon>
    </lineage>
</organism>
<name>A0ABQ9F1L2_TEGGR</name>
<dbReference type="CDD" id="cd00087">
    <property type="entry name" value="FReD"/>
    <property type="match status" value="1"/>
</dbReference>
<dbReference type="PANTHER" id="PTHR19143">
    <property type="entry name" value="FIBRINOGEN/TENASCIN/ANGIOPOEITIN"/>
    <property type="match status" value="1"/>
</dbReference>
<dbReference type="InterPro" id="IPR050373">
    <property type="entry name" value="Fibrinogen_C-term_domain"/>
</dbReference>
<dbReference type="SMART" id="SM00186">
    <property type="entry name" value="FBG"/>
    <property type="match status" value="1"/>
</dbReference>
<comment type="caution">
    <text evidence="3">The sequence shown here is derived from an EMBL/GenBank/DDBJ whole genome shotgun (WGS) entry which is preliminary data.</text>
</comment>
<dbReference type="Proteomes" id="UP001217089">
    <property type="component" value="Unassembled WGS sequence"/>
</dbReference>
<feature type="domain" description="Fibrinogen C-terminal" evidence="2">
    <location>
        <begin position="55"/>
        <end position="261"/>
    </location>
</feature>
<dbReference type="PROSITE" id="PS51406">
    <property type="entry name" value="FIBRINOGEN_C_2"/>
    <property type="match status" value="1"/>
</dbReference>
<accession>A0ABQ9F1L2</accession>
<keyword evidence="4" id="KW-1185">Reference proteome</keyword>
<protein>
    <recommendedName>
        <fullName evidence="2">Fibrinogen C-terminal domain-containing protein</fullName>
    </recommendedName>
</protein>
<reference evidence="3 4" key="1">
    <citation type="submission" date="2022-12" db="EMBL/GenBank/DDBJ databases">
        <title>Chromosome-level genome of Tegillarca granosa.</title>
        <authorList>
            <person name="Kim J."/>
        </authorList>
    </citation>
    <scope>NUCLEOTIDE SEQUENCE [LARGE SCALE GENOMIC DNA]</scope>
    <source>
        <strain evidence="3">Teg-2019</strain>
        <tissue evidence="3">Adductor muscle</tissue>
    </source>
</reference>
<dbReference type="PROSITE" id="PS00514">
    <property type="entry name" value="FIBRINOGEN_C_1"/>
    <property type="match status" value="1"/>
</dbReference>
<dbReference type="InterPro" id="IPR020837">
    <property type="entry name" value="Fibrinogen_CS"/>
</dbReference>
<evidence type="ECO:0000313" key="4">
    <source>
        <dbReference type="Proteomes" id="UP001217089"/>
    </source>
</evidence>
<sequence length="261" mass="30897">MILKYVSFIRYSFQIPTQEYQGQDGNITLLIKPVSFYEELLEKQERYSDKKGLININKIKPRDCEDLYKMGNTIDGVYSIYRKGSQYDVYCDMNRHGWTVFQRRLDGSTDFYRDWNSYVTGFGNMSCEFWLGLEKIYELTSSATYSLRFDMEDFNGVRKFALYDNFKLDDASKNYKLNFDNYIGNAGDSFSYHKGNRFATFDNDHYGCSVGYSGAWWYNLCLYSNLNGLYNSTEFGKGINWKNWHGLYYSLKTTEIKIRRM</sequence>
<dbReference type="Pfam" id="PF00147">
    <property type="entry name" value="Fibrinogen_C"/>
    <property type="match status" value="1"/>
</dbReference>
<evidence type="ECO:0000313" key="3">
    <source>
        <dbReference type="EMBL" id="KAJ8311288.1"/>
    </source>
</evidence>
<dbReference type="Gene3D" id="3.90.215.10">
    <property type="entry name" value="Gamma Fibrinogen, chain A, domain 1"/>
    <property type="match status" value="1"/>
</dbReference>
<dbReference type="SUPFAM" id="SSF56496">
    <property type="entry name" value="Fibrinogen C-terminal domain-like"/>
    <property type="match status" value="1"/>
</dbReference>
<dbReference type="InterPro" id="IPR014716">
    <property type="entry name" value="Fibrinogen_a/b/g_C_1"/>
</dbReference>
<dbReference type="InterPro" id="IPR002181">
    <property type="entry name" value="Fibrinogen_a/b/g_C_dom"/>
</dbReference>
<dbReference type="PANTHER" id="PTHR19143:SF444">
    <property type="entry name" value="PROTEIN SCABROUS"/>
    <property type="match status" value="1"/>
</dbReference>
<proteinExistence type="predicted"/>